<dbReference type="Proteomes" id="UP000671910">
    <property type="component" value="Chromosome"/>
</dbReference>
<feature type="region of interest" description="Disordered" evidence="9">
    <location>
        <begin position="417"/>
        <end position="436"/>
    </location>
</feature>
<feature type="compositionally biased region" description="Basic residues" evidence="9">
    <location>
        <begin position="467"/>
        <end position="479"/>
    </location>
</feature>
<organism evidence="13 15">
    <name type="scientific">Xiamenia xianingshaonis</name>
    <dbReference type="NCBI Taxonomy" id="2682776"/>
    <lineage>
        <taxon>Bacteria</taxon>
        <taxon>Bacillati</taxon>
        <taxon>Actinomycetota</taxon>
        <taxon>Coriobacteriia</taxon>
        <taxon>Eggerthellales</taxon>
        <taxon>Eggerthellaceae</taxon>
        <taxon>Xiamenia</taxon>
    </lineage>
</organism>
<dbReference type="KEGG" id="ebz:J7S26_05225"/>
<comment type="subcellular location">
    <subcellularLocation>
        <location evidence="1">Membrane</location>
        <topology evidence="1">Multi-pass membrane protein</topology>
    </subcellularLocation>
</comment>
<feature type="transmembrane region" description="Helical" evidence="10">
    <location>
        <begin position="34"/>
        <end position="53"/>
    </location>
</feature>
<feature type="transmembrane region" description="Helical" evidence="10">
    <location>
        <begin position="175"/>
        <end position="194"/>
    </location>
</feature>
<reference evidence="13" key="2">
    <citation type="submission" date="2021-04" db="EMBL/GenBank/DDBJ databases">
        <title>Novel species in family Eggerthellaceae.</title>
        <authorList>
            <person name="Zhang G."/>
        </authorList>
    </citation>
    <scope>NUCLEOTIDE SEQUENCE</scope>
    <source>
        <strain evidence="13">Zg-886</strain>
    </source>
</reference>
<evidence type="ECO:0000256" key="10">
    <source>
        <dbReference type="SAM" id="Phobius"/>
    </source>
</evidence>
<comment type="similarity">
    <text evidence="2">Belongs to the monovalent cation:proton antiporter 2 (CPA2) transporter (TC 2.A.37) family.</text>
</comment>
<feature type="transmembrane region" description="Helical" evidence="10">
    <location>
        <begin position="227"/>
        <end position="256"/>
    </location>
</feature>
<evidence type="ECO:0000313" key="12">
    <source>
        <dbReference type="EMBL" id="NHM14498.1"/>
    </source>
</evidence>
<keyword evidence="3" id="KW-0813">Transport</keyword>
<name>A0A9E6MP58_9ACTN</name>
<feature type="transmembrane region" description="Helical" evidence="10">
    <location>
        <begin position="268"/>
        <end position="286"/>
    </location>
</feature>
<gene>
    <name evidence="12" type="ORF">GMI68_06935</name>
    <name evidence="13" type="ORF">J7S26_05225</name>
</gene>
<feature type="transmembrane region" description="Helical" evidence="10">
    <location>
        <begin position="6"/>
        <end position="27"/>
    </location>
</feature>
<keyword evidence="4" id="KW-0050">Antiport</keyword>
<dbReference type="GO" id="GO:0016020">
    <property type="term" value="C:membrane"/>
    <property type="evidence" value="ECO:0007669"/>
    <property type="project" value="UniProtKB-SubCell"/>
</dbReference>
<keyword evidence="6 10" id="KW-1133">Transmembrane helix</keyword>
<dbReference type="Gene3D" id="1.20.1530.20">
    <property type="match status" value="1"/>
</dbReference>
<evidence type="ECO:0000256" key="2">
    <source>
        <dbReference type="ARBA" id="ARBA00005551"/>
    </source>
</evidence>
<evidence type="ECO:0000256" key="1">
    <source>
        <dbReference type="ARBA" id="ARBA00004141"/>
    </source>
</evidence>
<evidence type="ECO:0000256" key="4">
    <source>
        <dbReference type="ARBA" id="ARBA00022449"/>
    </source>
</evidence>
<evidence type="ECO:0000313" key="13">
    <source>
        <dbReference type="EMBL" id="QTU83789.1"/>
    </source>
</evidence>
<dbReference type="InterPro" id="IPR006153">
    <property type="entry name" value="Cation/H_exchanger_TM"/>
</dbReference>
<dbReference type="RefSeq" id="WP_166339793.1">
    <property type="nucleotide sequence ID" value="NZ_CP072829.1"/>
</dbReference>
<feature type="transmembrane region" description="Helical" evidence="10">
    <location>
        <begin position="59"/>
        <end position="77"/>
    </location>
</feature>
<proteinExistence type="inferred from homology"/>
<feature type="region of interest" description="Disordered" evidence="9">
    <location>
        <begin position="451"/>
        <end position="479"/>
    </location>
</feature>
<evidence type="ECO:0000256" key="3">
    <source>
        <dbReference type="ARBA" id="ARBA00022448"/>
    </source>
</evidence>
<dbReference type="AlphaFoldDB" id="A0A9E6MP58"/>
<evidence type="ECO:0000256" key="6">
    <source>
        <dbReference type="ARBA" id="ARBA00022989"/>
    </source>
</evidence>
<dbReference type="PANTHER" id="PTHR43562">
    <property type="entry name" value="NAPA-TYPE SODIUM/HYDROGEN ANTIPORTER"/>
    <property type="match status" value="1"/>
</dbReference>
<evidence type="ECO:0000256" key="9">
    <source>
        <dbReference type="SAM" id="MobiDB-lite"/>
    </source>
</evidence>
<protein>
    <submittedName>
        <fullName evidence="13">Cation:proton antiporter</fullName>
    </submittedName>
</protein>
<accession>A0A9E6MP58</accession>
<feature type="compositionally biased region" description="Basic residues" evidence="9">
    <location>
        <begin position="417"/>
        <end position="428"/>
    </location>
</feature>
<dbReference type="InterPro" id="IPR038770">
    <property type="entry name" value="Na+/solute_symporter_sf"/>
</dbReference>
<reference evidence="12 14" key="1">
    <citation type="submission" date="2019-11" db="EMBL/GenBank/DDBJ databases">
        <title>Eggerthellaceae novel genus isolated from the rectal contents of marmort.</title>
        <authorList>
            <person name="Zhang G."/>
        </authorList>
    </citation>
    <scope>NUCLEOTIDE SEQUENCE [LARGE SCALE GENOMIC DNA]</scope>
    <source>
        <strain evidence="14">zg-886</strain>
        <strain evidence="12">Zg-886</strain>
    </source>
</reference>
<evidence type="ECO:0000256" key="7">
    <source>
        <dbReference type="ARBA" id="ARBA00023065"/>
    </source>
</evidence>
<feature type="transmembrane region" description="Helical" evidence="10">
    <location>
        <begin position="148"/>
        <end position="169"/>
    </location>
</feature>
<feature type="transmembrane region" description="Helical" evidence="10">
    <location>
        <begin position="115"/>
        <end position="136"/>
    </location>
</feature>
<evidence type="ECO:0000313" key="15">
    <source>
        <dbReference type="Proteomes" id="UP000671910"/>
    </source>
</evidence>
<dbReference type="PANTHER" id="PTHR43562:SF1">
    <property type="entry name" value="NA(+)_H(+) ANTIPORTER YJBQ-RELATED"/>
    <property type="match status" value="1"/>
</dbReference>
<feature type="transmembrane region" description="Helical" evidence="10">
    <location>
        <begin position="367"/>
        <end position="387"/>
    </location>
</feature>
<dbReference type="Proteomes" id="UP000636394">
    <property type="component" value="Unassembled WGS sequence"/>
</dbReference>
<dbReference type="GO" id="GO:1902600">
    <property type="term" value="P:proton transmembrane transport"/>
    <property type="evidence" value="ECO:0007669"/>
    <property type="project" value="InterPro"/>
</dbReference>
<keyword evidence="8 10" id="KW-0472">Membrane</keyword>
<evidence type="ECO:0000259" key="11">
    <source>
        <dbReference type="Pfam" id="PF00999"/>
    </source>
</evidence>
<feature type="transmembrane region" description="Helical" evidence="10">
    <location>
        <begin position="298"/>
        <end position="316"/>
    </location>
</feature>
<dbReference type="EMBL" id="CP072829">
    <property type="protein sequence ID" value="QTU83789.1"/>
    <property type="molecule type" value="Genomic_DNA"/>
</dbReference>
<feature type="transmembrane region" description="Helical" evidence="10">
    <location>
        <begin position="89"/>
        <end position="109"/>
    </location>
</feature>
<evidence type="ECO:0000256" key="8">
    <source>
        <dbReference type="ARBA" id="ARBA00023136"/>
    </source>
</evidence>
<sequence length="479" mass="51329">MTVDFISLAVITLTAFLCPLFAAAIPGKPISETVFLLIVGMVCGPHVLGLVALSDSVDLLSELGLAFLFLLAGYEIDPKSIIGPEGKRGLATWCISILAAFGVVMLWPAFSVNHIDGIAVAIALTTTAIGTLLPILEEREILPTRIGQAVVAYGTWGELAPVLAMTLLLSTRAEWRTILVLVVFLALAVLVAVVPKRARDAGGRVFRFVQNNAETNSQMLVRTVTMLLVGLTALAEIFDLDIVLGAFAAGFILRYVIPEGNKAMEGKLRAIGYGFFIPLFFIVSGAKIDVTAIVANPVLLVVFIGLLIVVRALPIYLSLTTSATTRDMDVNEKLTIALYCTTALPLIVAVTTVAVNAEAMTQATSSVLVAAGGITVLIMPLLASLTFRAANADLTEAAREIKKDPHRTAQILRQHRKLGQQRHQAAKRAKAEGKQHGAVLGLTQEELLTLEVNESGEPAAREEHAKRPVRHRGKAKTKR</sequence>
<dbReference type="Pfam" id="PF00999">
    <property type="entry name" value="Na_H_Exchanger"/>
    <property type="match status" value="1"/>
</dbReference>
<keyword evidence="14" id="KW-1185">Reference proteome</keyword>
<keyword evidence="5 10" id="KW-0812">Transmembrane</keyword>
<keyword evidence="7" id="KW-0406">Ion transport</keyword>
<feature type="domain" description="Cation/H+ exchanger transmembrane" evidence="11">
    <location>
        <begin position="13"/>
        <end position="383"/>
    </location>
</feature>
<dbReference type="GO" id="GO:0015297">
    <property type="term" value="F:antiporter activity"/>
    <property type="evidence" value="ECO:0007669"/>
    <property type="project" value="UniProtKB-KW"/>
</dbReference>
<feature type="transmembrane region" description="Helical" evidence="10">
    <location>
        <begin position="336"/>
        <end position="355"/>
    </location>
</feature>
<evidence type="ECO:0000256" key="5">
    <source>
        <dbReference type="ARBA" id="ARBA00022692"/>
    </source>
</evidence>
<dbReference type="EMBL" id="WPCR01000008">
    <property type="protein sequence ID" value="NHM14498.1"/>
    <property type="molecule type" value="Genomic_DNA"/>
</dbReference>
<evidence type="ECO:0000313" key="14">
    <source>
        <dbReference type="Proteomes" id="UP000636394"/>
    </source>
</evidence>